<feature type="transmembrane region" description="Helical" evidence="2">
    <location>
        <begin position="39"/>
        <end position="61"/>
    </location>
</feature>
<sequence>MPPLYSRINQADVLAQYETRSDDGPWCTNNKWNCLNTPAQFGIIFSVIIVTLTIAWVYWYAIVRPTQERIKESGQDLELNLGDGRSIIVSSGSHQRTVVLRDDRLPSPPPPAYRPPTPGSIVVVPPGYVVTTESSRPSTPGSQRWYTLNRKCKHKHTISYRHLRLILRLILSLSLSVLHHLNLPEQQACRSKDWFLPLPLPRRPWHNHPRDSHEAAYSTNSHQQLAAGYELALLPQATHPPSKMTTRIVAALYLHQAVEGRAHHEVAVRHQVARSSHVAIPRRPKRGDDNMPDAVLGRAPAVLRDEGDGASGGGTEKKRPSLLRTDLAGLLLEAEGRRRARETERLQALVARYDKEKEGPAHQKGKEKAKGRDETTDSVAAASTQQQYQQRSHQRDEVPSTGIEEGFTDVPKRRVAFNGLSPEVLESRVGRPSRRSHSPRRLQTREDLHHGQSRVGRRRHTPSPDERIVQRPVGPISTGAESRIGRPRPSSPTREHQAQRRDSHRFSSVGESRVGSHKRRERRETYPPETFSSGKGDNYYDTQDANGRYRRPVDDKILDVAQSDGPPSSAGATCASRSQASSDSSYPSWKMSLTPAKFNRDRSRRGHGEVRPHLRSPSPEGSNNNRKEKHTSKSSWVSKLASFVPTIARLTTNNPVVQKLADDVAVEVRNRDRRAEAAMERPPAIARREPIGQGPDDNPRVYTRPRHSHRFPDHHQRGDARRAQLRPSNHRHRSQGRRPSIIHEEPSETLQLALEHAAERLAEGAVEPALDRAHHRGGVPASREGGTDSISGEYDQYRRRPRRSKEKES</sequence>
<dbReference type="InParanoid" id="A0A2P5HWZ7"/>
<feature type="region of interest" description="Disordered" evidence="1">
    <location>
        <begin position="299"/>
        <end position="322"/>
    </location>
</feature>
<dbReference type="Proteomes" id="UP000094444">
    <property type="component" value="Unassembled WGS sequence"/>
</dbReference>
<feature type="compositionally biased region" description="Low complexity" evidence="1">
    <location>
        <begin position="378"/>
        <end position="391"/>
    </location>
</feature>
<keyword evidence="2" id="KW-1133">Transmembrane helix</keyword>
<feature type="region of interest" description="Disordered" evidence="1">
    <location>
        <begin position="351"/>
        <end position="636"/>
    </location>
</feature>
<name>A0A2P5HWZ7_DIAHE</name>
<dbReference type="AlphaFoldDB" id="A0A2P5HWZ7"/>
<proteinExistence type="predicted"/>
<keyword evidence="4" id="KW-1185">Reference proteome</keyword>
<keyword evidence="2" id="KW-0472">Membrane</keyword>
<evidence type="ECO:0000313" key="4">
    <source>
        <dbReference type="Proteomes" id="UP000094444"/>
    </source>
</evidence>
<comment type="caution">
    <text evidence="3">The sequence shown here is derived from an EMBL/GenBank/DDBJ whole genome shotgun (WGS) entry which is preliminary data.</text>
</comment>
<organism evidence="3 4">
    <name type="scientific">Diaporthe helianthi</name>
    <dbReference type="NCBI Taxonomy" id="158607"/>
    <lineage>
        <taxon>Eukaryota</taxon>
        <taxon>Fungi</taxon>
        <taxon>Dikarya</taxon>
        <taxon>Ascomycota</taxon>
        <taxon>Pezizomycotina</taxon>
        <taxon>Sordariomycetes</taxon>
        <taxon>Sordariomycetidae</taxon>
        <taxon>Diaporthales</taxon>
        <taxon>Diaporthaceae</taxon>
        <taxon>Diaporthe</taxon>
    </lineage>
</organism>
<feature type="compositionally biased region" description="Basic and acidic residues" evidence="1">
    <location>
        <begin position="493"/>
        <end position="505"/>
    </location>
</feature>
<feature type="compositionally biased region" description="Basic residues" evidence="1">
    <location>
        <begin position="451"/>
        <end position="461"/>
    </location>
</feature>
<evidence type="ECO:0000256" key="1">
    <source>
        <dbReference type="SAM" id="MobiDB-lite"/>
    </source>
</evidence>
<keyword evidence="2" id="KW-0812">Transmembrane</keyword>
<feature type="compositionally biased region" description="Low complexity" evidence="1">
    <location>
        <begin position="576"/>
        <end position="588"/>
    </location>
</feature>
<evidence type="ECO:0000256" key="2">
    <source>
        <dbReference type="SAM" id="Phobius"/>
    </source>
</evidence>
<protein>
    <submittedName>
        <fullName evidence="3">Uncharacterized protein</fullName>
    </submittedName>
</protein>
<evidence type="ECO:0000313" key="3">
    <source>
        <dbReference type="EMBL" id="POS74777.1"/>
    </source>
</evidence>
<gene>
    <name evidence="3" type="ORF">DHEL01_v206832</name>
</gene>
<reference evidence="3" key="1">
    <citation type="submission" date="2017-09" db="EMBL/GenBank/DDBJ databases">
        <title>Polyketide synthases of a Diaporthe helianthi virulent isolate.</title>
        <authorList>
            <person name="Baroncelli R."/>
        </authorList>
    </citation>
    <scope>NUCLEOTIDE SEQUENCE [LARGE SCALE GENOMIC DNA]</scope>
    <source>
        <strain evidence="3">7/96</strain>
    </source>
</reference>
<feature type="region of interest" description="Disordered" evidence="1">
    <location>
        <begin position="687"/>
        <end position="809"/>
    </location>
</feature>
<feature type="compositionally biased region" description="Basic and acidic residues" evidence="1">
    <location>
        <begin position="598"/>
        <end position="612"/>
    </location>
</feature>
<feature type="compositionally biased region" description="Basic residues" evidence="1">
    <location>
        <begin position="431"/>
        <end position="442"/>
    </location>
</feature>
<feature type="compositionally biased region" description="Basic and acidic residues" evidence="1">
    <location>
        <begin position="710"/>
        <end position="722"/>
    </location>
</feature>
<feature type="compositionally biased region" description="Polar residues" evidence="1">
    <location>
        <begin position="530"/>
        <end position="545"/>
    </location>
</feature>
<feature type="compositionally biased region" description="Basic and acidic residues" evidence="1">
    <location>
        <begin position="352"/>
        <end position="375"/>
    </location>
</feature>
<accession>A0A2P5HWZ7</accession>
<dbReference type="EMBL" id="MAVT02000579">
    <property type="protein sequence ID" value="POS74777.1"/>
    <property type="molecule type" value="Genomic_DNA"/>
</dbReference>
<feature type="compositionally biased region" description="Basic residues" evidence="1">
    <location>
        <begin position="799"/>
        <end position="809"/>
    </location>
</feature>
<dbReference type="OrthoDB" id="5238625at2759"/>